<gene>
    <name evidence="2" type="ORF">V8V93_17685</name>
</gene>
<evidence type="ECO:0000313" key="3">
    <source>
        <dbReference type="Proteomes" id="UP001385389"/>
    </source>
</evidence>
<protein>
    <submittedName>
        <fullName evidence="2">Uncharacterized protein</fullName>
    </submittedName>
</protein>
<evidence type="ECO:0000313" key="2">
    <source>
        <dbReference type="EMBL" id="WWX22266.1"/>
    </source>
</evidence>
<organism evidence="2 3">
    <name type="scientific">Pseudodesulfovibrio methanolicus</name>
    <dbReference type="NCBI Taxonomy" id="3126690"/>
    <lineage>
        <taxon>Bacteria</taxon>
        <taxon>Pseudomonadati</taxon>
        <taxon>Thermodesulfobacteriota</taxon>
        <taxon>Desulfovibrionia</taxon>
        <taxon>Desulfovibrionales</taxon>
        <taxon>Desulfovibrionaceae</taxon>
    </lineage>
</organism>
<accession>A0ABZ2IUW3</accession>
<name>A0ABZ2IUW3_9BACT</name>
<sequence length="78" mass="8634">MKIRPLQVMARTLAAHRFGILAYYDPPISSGPIRRHEQQDQNTADRSTAAGIRNSSNSGSWASMNRSTLYSDEPKKGA</sequence>
<evidence type="ECO:0000256" key="1">
    <source>
        <dbReference type="SAM" id="MobiDB-lite"/>
    </source>
</evidence>
<dbReference type="EMBL" id="CP146609">
    <property type="protein sequence ID" value="WWX22266.1"/>
    <property type="molecule type" value="Genomic_DNA"/>
</dbReference>
<keyword evidence="3" id="KW-1185">Reference proteome</keyword>
<reference evidence="2 3" key="1">
    <citation type="submission" date="2024-03" db="EMBL/GenBank/DDBJ databases">
        <title>Phenotype and Genome Characterization of a Sulfate-Reducing Bacterium Pseudodesulfovibrio sp. strain 5S69, isolated from Petroleum Reservoir in Tatarstan (Russia).</title>
        <authorList>
            <person name="Bidzhieva S.K."/>
            <person name="Kadnikov V."/>
            <person name="Tourova T.P."/>
            <person name="Samigullina S.R."/>
            <person name="Sokolova D.S."/>
            <person name="Poltaraus A.B."/>
            <person name="Avtukh A.N."/>
            <person name="Tereshina V.M."/>
            <person name="Mardanov A.V."/>
            <person name="Nazina T.N."/>
        </authorList>
    </citation>
    <scope>NUCLEOTIDE SEQUENCE [LARGE SCALE GENOMIC DNA]</scope>
    <source>
        <strain evidence="2 3">5S69</strain>
    </source>
</reference>
<feature type="region of interest" description="Disordered" evidence="1">
    <location>
        <begin position="28"/>
        <end position="78"/>
    </location>
</feature>
<feature type="compositionally biased region" description="Polar residues" evidence="1">
    <location>
        <begin position="53"/>
        <end position="70"/>
    </location>
</feature>
<dbReference type="Proteomes" id="UP001385389">
    <property type="component" value="Chromosome"/>
</dbReference>
<proteinExistence type="predicted"/>